<dbReference type="Bgee" id="ENSMUSG00000030924">
    <property type="expression patterns" value="Expressed in spermatocyte and 198 other cell types or tissues"/>
</dbReference>
<evidence type="ECO:0000313" key="4">
    <source>
        <dbReference type="Proteomes" id="UP000000589"/>
    </source>
</evidence>
<gene>
    <name evidence="2 3" type="primary">Rexo5</name>
    <name evidence="3" type="synonym">2610020H08Rik</name>
</gene>
<feature type="compositionally biased region" description="Basic and acidic residues" evidence="1">
    <location>
        <begin position="24"/>
        <end position="43"/>
    </location>
</feature>
<keyword evidence="4" id="KW-1185">Reference proteome</keyword>
<dbReference type="Ensembl" id="ENSMUST00000133758.9">
    <property type="protein sequence ID" value="ENSMUSP00000121086.2"/>
    <property type="gene ID" value="ENSMUSG00000030924.17"/>
</dbReference>
<feature type="compositionally biased region" description="Basic and acidic residues" evidence="1">
    <location>
        <begin position="1"/>
        <end position="10"/>
    </location>
</feature>
<organism evidence="2 4">
    <name type="scientific">Mus musculus</name>
    <name type="common">Mouse</name>
    <dbReference type="NCBI Taxonomy" id="10090"/>
    <lineage>
        <taxon>Eukaryota</taxon>
        <taxon>Metazoa</taxon>
        <taxon>Chordata</taxon>
        <taxon>Craniata</taxon>
        <taxon>Vertebrata</taxon>
        <taxon>Euteleostomi</taxon>
        <taxon>Mammalia</taxon>
        <taxon>Eutheria</taxon>
        <taxon>Euarchontoglires</taxon>
        <taxon>Glires</taxon>
        <taxon>Rodentia</taxon>
        <taxon>Myomorpha</taxon>
        <taxon>Muroidea</taxon>
        <taxon>Muridae</taxon>
        <taxon>Murinae</taxon>
        <taxon>Mus</taxon>
        <taxon>Mus</taxon>
    </lineage>
</organism>
<dbReference type="ExpressionAtlas" id="D6RFP2">
    <property type="expression patterns" value="baseline and differential"/>
</dbReference>
<dbReference type="HOGENOM" id="CLU_3241983_0_0_1"/>
<reference evidence="2" key="3">
    <citation type="submission" date="2025-08" db="UniProtKB">
        <authorList>
            <consortium name="Ensembl"/>
        </authorList>
    </citation>
    <scope>IDENTIFICATION</scope>
    <source>
        <strain evidence="2">C57BL/6J</strain>
    </source>
</reference>
<proteinExistence type="evidence at protein level"/>
<evidence type="ECO:0000313" key="2">
    <source>
        <dbReference type="Ensembl" id="ENSMUSP00000121086.2"/>
    </source>
</evidence>
<dbReference type="VEuPathDB" id="HostDB:ENSMUSG00000030924"/>
<dbReference type="Proteomes" id="UP000000589">
    <property type="component" value="Chromosome 7"/>
</dbReference>
<dbReference type="AGR" id="MGI:1919402"/>
<reference evidence="2" key="4">
    <citation type="submission" date="2025-09" db="UniProtKB">
        <authorList>
            <consortium name="Ensembl"/>
        </authorList>
    </citation>
    <scope>IDENTIFICATION</scope>
    <source>
        <strain evidence="2">C57BL/6J</strain>
    </source>
</reference>
<sequence>MEQEKEEANSRKRKEAPNSSASATERDGPPSHIQDREPQAKDL</sequence>
<name>D6RFP2_MOUSE</name>
<dbReference type="MGI" id="MGI:1919402">
    <property type="gene designation" value="Rexo5"/>
</dbReference>
<protein>
    <submittedName>
        <fullName evidence="2">RNA exonuclease 5</fullName>
    </submittedName>
</protein>
<dbReference type="Antibodypedia" id="25622">
    <property type="antibodies" value="40 antibodies from 14 providers"/>
</dbReference>
<dbReference type="AlphaFoldDB" id="D6RFP2"/>
<feature type="region of interest" description="Disordered" evidence="1">
    <location>
        <begin position="1"/>
        <end position="43"/>
    </location>
</feature>
<dbReference type="GeneTree" id="ENSGT00940000161162"/>
<evidence type="ECO:0000256" key="1">
    <source>
        <dbReference type="SAM" id="MobiDB-lite"/>
    </source>
</evidence>
<reference evidence="2 4" key="1">
    <citation type="journal article" date="2009" name="PLoS Biol.">
        <title>Lineage-specific biology revealed by a finished genome assembly of the mouse.</title>
        <authorList>
            <consortium name="Mouse Genome Sequencing Consortium"/>
            <person name="Church D.M."/>
            <person name="Goodstadt L."/>
            <person name="Hillier L.W."/>
            <person name="Zody M.C."/>
            <person name="Goldstein S."/>
            <person name="She X."/>
            <person name="Bult C.J."/>
            <person name="Agarwala R."/>
            <person name="Cherry J.L."/>
            <person name="DiCuccio M."/>
            <person name="Hlavina W."/>
            <person name="Kapustin Y."/>
            <person name="Meric P."/>
            <person name="Maglott D."/>
            <person name="Birtle Z."/>
            <person name="Marques A.C."/>
            <person name="Graves T."/>
            <person name="Zhou S."/>
            <person name="Teague B."/>
            <person name="Potamousis K."/>
            <person name="Churas C."/>
            <person name="Place M."/>
            <person name="Herschleb J."/>
            <person name="Runnheim R."/>
            <person name="Forrest D."/>
            <person name="Amos-Landgraf J."/>
            <person name="Schwartz D.C."/>
            <person name="Cheng Z."/>
            <person name="Lindblad-Toh K."/>
            <person name="Eichler E.E."/>
            <person name="Ponting C.P."/>
        </authorList>
    </citation>
    <scope>NUCLEOTIDE SEQUENCE [LARGE SCALE GENOMIC DNA]</scope>
    <source>
        <strain evidence="2 4">C57BL/6J</strain>
    </source>
</reference>
<reference evidence="2 4" key="2">
    <citation type="journal article" date="2011" name="PLoS Biol.">
        <title>Modernizing reference genome assemblies.</title>
        <authorList>
            <person name="Church D.M."/>
            <person name="Schneider V.A."/>
            <person name="Graves T."/>
            <person name="Auger K."/>
            <person name="Cunningham F."/>
            <person name="Bouk N."/>
            <person name="Chen H.C."/>
            <person name="Agarwala R."/>
            <person name="McLaren W.M."/>
            <person name="Ritchie G.R."/>
            <person name="Albracht D."/>
            <person name="Kremitzki M."/>
            <person name="Rock S."/>
            <person name="Kotkiewicz H."/>
            <person name="Kremitzki C."/>
            <person name="Wollam A."/>
            <person name="Trani L."/>
            <person name="Fulton L."/>
            <person name="Fulton R."/>
            <person name="Matthews L."/>
            <person name="Whitehead S."/>
            <person name="Chow W."/>
            <person name="Torrance J."/>
            <person name="Dunn M."/>
            <person name="Harden G."/>
            <person name="Threadgold G."/>
            <person name="Wood J."/>
            <person name="Collins J."/>
            <person name="Heath P."/>
            <person name="Griffiths G."/>
            <person name="Pelan S."/>
            <person name="Grafham D."/>
            <person name="Eichler E.E."/>
            <person name="Weinstock G."/>
            <person name="Mardis E.R."/>
            <person name="Wilson R.K."/>
            <person name="Howe K."/>
            <person name="Flicek P."/>
            <person name="Hubbard T."/>
        </authorList>
    </citation>
    <scope>NUCLEOTIDE SEQUENCE [LARGE SCALE GENOMIC DNA]</scope>
    <source>
        <strain evidence="2 4">C57BL/6J</strain>
    </source>
</reference>
<accession>D6RFP2</accession>
<dbReference type="ProteomicsDB" id="324666"/>
<keyword evidence="5" id="KW-1267">Proteomics identification</keyword>
<dbReference type="SMR" id="D6RFP2"/>
<evidence type="ECO:0007829" key="5">
    <source>
        <dbReference type="ProteomicsDB" id="D6RFP2"/>
    </source>
</evidence>
<evidence type="ECO:0000313" key="3">
    <source>
        <dbReference type="MGI" id="MGI:1919402"/>
    </source>
</evidence>